<dbReference type="InterPro" id="IPR045584">
    <property type="entry name" value="Pilin-like"/>
</dbReference>
<dbReference type="AlphaFoldDB" id="X0TR09"/>
<protein>
    <recommendedName>
        <fullName evidence="2">Type II secretion system protein GspG C-terminal domain-containing protein</fullName>
    </recommendedName>
</protein>
<dbReference type="SUPFAM" id="SSF54523">
    <property type="entry name" value="Pili subunits"/>
    <property type="match status" value="1"/>
</dbReference>
<sequence>MGRWKESRVPLLEILFCLLVFGLLAAVAIPKLVYSDDPKAAECRANVELLNQKIGRYARAHNGWTPADEAEFRQLIADDPGLRGALPKCPYGEPYVFDAAGGRVVPHRHQH</sequence>
<dbReference type="EMBL" id="BARS01010628">
    <property type="protein sequence ID" value="GAF95684.1"/>
    <property type="molecule type" value="Genomic_DNA"/>
</dbReference>
<organism evidence="1">
    <name type="scientific">marine sediment metagenome</name>
    <dbReference type="NCBI Taxonomy" id="412755"/>
    <lineage>
        <taxon>unclassified sequences</taxon>
        <taxon>metagenomes</taxon>
        <taxon>ecological metagenomes</taxon>
    </lineage>
</organism>
<evidence type="ECO:0000313" key="1">
    <source>
        <dbReference type="EMBL" id="GAF95684.1"/>
    </source>
</evidence>
<proteinExistence type="predicted"/>
<gene>
    <name evidence="1" type="ORF">S01H1_19633</name>
</gene>
<comment type="caution">
    <text evidence="1">The sequence shown here is derived from an EMBL/GenBank/DDBJ whole genome shotgun (WGS) entry which is preliminary data.</text>
</comment>
<name>X0TR09_9ZZZZ</name>
<accession>X0TR09</accession>
<evidence type="ECO:0008006" key="2">
    <source>
        <dbReference type="Google" id="ProtNLM"/>
    </source>
</evidence>
<reference evidence="1" key="1">
    <citation type="journal article" date="2014" name="Front. Microbiol.">
        <title>High frequency of phylogenetically diverse reductive dehalogenase-homologous genes in deep subseafloor sedimentary metagenomes.</title>
        <authorList>
            <person name="Kawai M."/>
            <person name="Futagami T."/>
            <person name="Toyoda A."/>
            <person name="Takaki Y."/>
            <person name="Nishi S."/>
            <person name="Hori S."/>
            <person name="Arai W."/>
            <person name="Tsubouchi T."/>
            <person name="Morono Y."/>
            <person name="Uchiyama I."/>
            <person name="Ito T."/>
            <person name="Fujiyama A."/>
            <person name="Inagaki F."/>
            <person name="Takami H."/>
        </authorList>
    </citation>
    <scope>NUCLEOTIDE SEQUENCE</scope>
    <source>
        <strain evidence="1">Expedition CK06-06</strain>
    </source>
</reference>